<gene>
    <name evidence="1" type="ORF">Zm00014a_000062</name>
</gene>
<accession>A0A3L6EDY5</accession>
<sequence length="16" mass="1830">MKRTTTEMGCTSFSLH</sequence>
<organism evidence="1 2">
    <name type="scientific">Zea mays</name>
    <name type="common">Maize</name>
    <dbReference type="NCBI Taxonomy" id="4577"/>
    <lineage>
        <taxon>Eukaryota</taxon>
        <taxon>Viridiplantae</taxon>
        <taxon>Streptophyta</taxon>
        <taxon>Embryophyta</taxon>
        <taxon>Tracheophyta</taxon>
        <taxon>Spermatophyta</taxon>
        <taxon>Magnoliopsida</taxon>
        <taxon>Liliopsida</taxon>
        <taxon>Poales</taxon>
        <taxon>Poaceae</taxon>
        <taxon>PACMAD clade</taxon>
        <taxon>Panicoideae</taxon>
        <taxon>Andropogonodae</taxon>
        <taxon>Andropogoneae</taxon>
        <taxon>Tripsacinae</taxon>
        <taxon>Zea</taxon>
    </lineage>
</organism>
<dbReference type="AlphaFoldDB" id="A0A3L6EDY5"/>
<evidence type="ECO:0000313" key="2">
    <source>
        <dbReference type="Proteomes" id="UP000251960"/>
    </source>
</evidence>
<evidence type="ECO:0000313" key="1">
    <source>
        <dbReference type="EMBL" id="PWZ19020.1"/>
    </source>
</evidence>
<protein>
    <submittedName>
        <fullName evidence="1">Uncharacterized protein</fullName>
    </submittedName>
</protein>
<name>A0A3L6EDY5_MAIZE</name>
<dbReference type="EMBL" id="NCVQ01000007">
    <property type="protein sequence ID" value="PWZ19020.1"/>
    <property type="molecule type" value="Genomic_DNA"/>
</dbReference>
<dbReference type="Proteomes" id="UP000251960">
    <property type="component" value="Chromosome 6"/>
</dbReference>
<comment type="caution">
    <text evidence="1">The sequence shown here is derived from an EMBL/GenBank/DDBJ whole genome shotgun (WGS) entry which is preliminary data.</text>
</comment>
<proteinExistence type="predicted"/>
<reference evidence="1 2" key="1">
    <citation type="journal article" date="2018" name="Nat. Genet.">
        <title>Extensive intraspecific gene order and gene structural variations between Mo17 and other maize genomes.</title>
        <authorList>
            <person name="Sun S."/>
            <person name="Zhou Y."/>
            <person name="Chen J."/>
            <person name="Shi J."/>
            <person name="Zhao H."/>
            <person name="Zhao H."/>
            <person name="Song W."/>
            <person name="Zhang M."/>
            <person name="Cui Y."/>
            <person name="Dong X."/>
            <person name="Liu H."/>
            <person name="Ma X."/>
            <person name="Jiao Y."/>
            <person name="Wang B."/>
            <person name="Wei X."/>
            <person name="Stein J.C."/>
            <person name="Glaubitz J.C."/>
            <person name="Lu F."/>
            <person name="Yu G."/>
            <person name="Liang C."/>
            <person name="Fengler K."/>
            <person name="Li B."/>
            <person name="Rafalski A."/>
            <person name="Schnable P.S."/>
            <person name="Ware D.H."/>
            <person name="Buckler E.S."/>
            <person name="Lai J."/>
        </authorList>
    </citation>
    <scope>NUCLEOTIDE SEQUENCE [LARGE SCALE GENOMIC DNA]</scope>
    <source>
        <strain evidence="2">cv. Missouri 17</strain>
        <tissue evidence="1">Seedling</tissue>
    </source>
</reference>